<dbReference type="RefSeq" id="WP_097196958.1">
    <property type="nucleotide sequence ID" value="NZ_OBQI01000007.1"/>
</dbReference>
<dbReference type="OrthoDB" id="4138462at2"/>
<protein>
    <submittedName>
        <fullName evidence="2">Uncharacterized protein</fullName>
    </submittedName>
</protein>
<feature type="region of interest" description="Disordered" evidence="1">
    <location>
        <begin position="32"/>
        <end position="70"/>
    </location>
</feature>
<reference evidence="3" key="1">
    <citation type="submission" date="2017-08" db="EMBL/GenBank/DDBJ databases">
        <authorList>
            <person name="Varghese N."/>
            <person name="Submissions S."/>
        </authorList>
    </citation>
    <scope>NUCLEOTIDE SEQUENCE [LARGE SCALE GENOMIC DNA]</scope>
    <source>
        <strain evidence="3">DSM 4725</strain>
    </source>
</reference>
<organism evidence="2 3">
    <name type="scientific">Blastococcus aggregatus</name>
    <dbReference type="NCBI Taxonomy" id="38502"/>
    <lineage>
        <taxon>Bacteria</taxon>
        <taxon>Bacillati</taxon>
        <taxon>Actinomycetota</taxon>
        <taxon>Actinomycetes</taxon>
        <taxon>Geodermatophilales</taxon>
        <taxon>Geodermatophilaceae</taxon>
        <taxon>Blastococcus</taxon>
    </lineage>
</organism>
<gene>
    <name evidence="2" type="ORF">SAMN05660748_4236</name>
</gene>
<dbReference type="AlphaFoldDB" id="A0A285VH63"/>
<evidence type="ECO:0000256" key="1">
    <source>
        <dbReference type="SAM" id="MobiDB-lite"/>
    </source>
</evidence>
<proteinExistence type="predicted"/>
<evidence type="ECO:0000313" key="3">
    <source>
        <dbReference type="Proteomes" id="UP000219435"/>
    </source>
</evidence>
<sequence>MRQAIATGTALTASASYLGPFALEVMTQDKLMHRSESAPKPPQVSFRRPGRSSARATREGRRDDPLMGTSGRYGGWVPAGLSGEGTLSIGNIRVRTGAGSILPSAPIHSDSLLASARRHASRGMRARAADENDDAALQLGIMLEHLAKAYLARLHPSLLIDARFDLLSLVVLAGQGHRLSTPHVLKTVGLQGALERIGTIQAGGAGGAGVIFARRFDAVMQARNGVAHIGDQGGGADEVAQLAVRGADEILSMMGEDLHEVFGDYTDAAVSLLDEASTAVEQVITLRLGHARQVFATRVSDFTEAEREEELAALDRVTMLQAEEDDRKVALGCPACERIGFLTGSPYLEMQPGEHFVDADGSDKVLVAIRIRLSADGFRCPVCSLRLHGPEQLREVPLPTPALVRIGTHEDLATFGEQVRIIENDDSANEDE</sequence>
<feature type="compositionally biased region" description="Basic and acidic residues" evidence="1">
    <location>
        <begin position="56"/>
        <end position="65"/>
    </location>
</feature>
<keyword evidence="3" id="KW-1185">Reference proteome</keyword>
<dbReference type="EMBL" id="OBQI01000007">
    <property type="protein sequence ID" value="SOC52908.1"/>
    <property type="molecule type" value="Genomic_DNA"/>
</dbReference>
<dbReference type="Proteomes" id="UP000219435">
    <property type="component" value="Unassembled WGS sequence"/>
</dbReference>
<accession>A0A285VH63</accession>
<evidence type="ECO:0000313" key="2">
    <source>
        <dbReference type="EMBL" id="SOC52908.1"/>
    </source>
</evidence>
<name>A0A285VH63_9ACTN</name>